<feature type="domain" description="C2" evidence="10">
    <location>
        <begin position="1202"/>
        <end position="1329"/>
    </location>
</feature>
<dbReference type="Pfam" id="PF09279">
    <property type="entry name" value="EF-hand_like"/>
    <property type="match status" value="1"/>
</dbReference>
<evidence type="ECO:0000313" key="13">
    <source>
        <dbReference type="Proteomes" id="UP000605970"/>
    </source>
</evidence>
<keyword evidence="7" id="KW-0442">Lipid degradation</keyword>
<dbReference type="CDD" id="cd08558">
    <property type="entry name" value="PI-PLCc_eukaryota"/>
    <property type="match status" value="1"/>
</dbReference>
<dbReference type="SUPFAM" id="SSF50729">
    <property type="entry name" value="PH domain-like"/>
    <property type="match status" value="1"/>
</dbReference>
<dbReference type="GO" id="GO:0004435">
    <property type="term" value="F:phosphatidylinositol-4,5-bisphosphate phospholipase C activity"/>
    <property type="evidence" value="ECO:0007669"/>
    <property type="project" value="UniProtKB-EC"/>
</dbReference>
<dbReference type="Proteomes" id="UP000605970">
    <property type="component" value="Unassembled WGS sequence"/>
</dbReference>
<reference evidence="12" key="1">
    <citation type="journal article" date="2020" name="Ecol. Evol.">
        <title>Genome structure and content of the rice root-knot nematode (Meloidogyne graminicola).</title>
        <authorList>
            <person name="Phan N.T."/>
            <person name="Danchin E.G.J."/>
            <person name="Klopp C."/>
            <person name="Perfus-Barbeoch L."/>
            <person name="Kozlowski D.K."/>
            <person name="Koutsovoulos G.D."/>
            <person name="Lopez-Roques C."/>
            <person name="Bouchez O."/>
            <person name="Zahm M."/>
            <person name="Besnard G."/>
            <person name="Bellafiore S."/>
        </authorList>
    </citation>
    <scope>NUCLEOTIDE SEQUENCE</scope>
    <source>
        <strain evidence="12">VN-18</strain>
    </source>
</reference>
<keyword evidence="13" id="KW-1185">Reference proteome</keyword>
<dbReference type="Pfam" id="PF00388">
    <property type="entry name" value="PI-PLC-X"/>
    <property type="match status" value="1"/>
</dbReference>
<dbReference type="InterPro" id="IPR011993">
    <property type="entry name" value="PH-like_dom_sf"/>
</dbReference>
<evidence type="ECO:0000256" key="5">
    <source>
        <dbReference type="ARBA" id="ARBA00023224"/>
    </source>
</evidence>
<feature type="domain" description="PI-PLC Y-box" evidence="11">
    <location>
        <begin position="1122"/>
        <end position="1207"/>
    </location>
</feature>
<keyword evidence="7" id="KW-0378">Hydrolase</keyword>
<dbReference type="CDD" id="cd00275">
    <property type="entry name" value="C2_PLC_like"/>
    <property type="match status" value="1"/>
</dbReference>
<dbReference type="SUPFAM" id="SSF51695">
    <property type="entry name" value="PLC-like phosphodiesterases"/>
    <property type="match status" value="1"/>
</dbReference>
<feature type="transmembrane region" description="Helical" evidence="9">
    <location>
        <begin position="215"/>
        <end position="237"/>
    </location>
</feature>
<evidence type="ECO:0000313" key="12">
    <source>
        <dbReference type="EMBL" id="KAF7639855.1"/>
    </source>
</evidence>
<dbReference type="InterPro" id="IPR000008">
    <property type="entry name" value="C2_dom"/>
</dbReference>
<evidence type="ECO:0000256" key="9">
    <source>
        <dbReference type="SAM" id="Phobius"/>
    </source>
</evidence>
<dbReference type="Pfam" id="PF00153">
    <property type="entry name" value="Mito_carr"/>
    <property type="match status" value="2"/>
</dbReference>
<organism evidence="12 13">
    <name type="scientific">Meloidogyne graminicola</name>
    <dbReference type="NCBI Taxonomy" id="189291"/>
    <lineage>
        <taxon>Eukaryota</taxon>
        <taxon>Metazoa</taxon>
        <taxon>Ecdysozoa</taxon>
        <taxon>Nematoda</taxon>
        <taxon>Chromadorea</taxon>
        <taxon>Rhabditida</taxon>
        <taxon>Tylenchina</taxon>
        <taxon>Tylenchomorpha</taxon>
        <taxon>Tylenchoidea</taxon>
        <taxon>Meloidogynidae</taxon>
        <taxon>Meloidogyninae</taxon>
        <taxon>Meloidogyne</taxon>
    </lineage>
</organism>
<dbReference type="PANTHER" id="PTHR10336">
    <property type="entry name" value="PHOSPHOINOSITIDE-SPECIFIC PHOSPHOLIPASE C FAMILY PROTEIN"/>
    <property type="match status" value="1"/>
</dbReference>
<dbReference type="Gene3D" id="3.20.20.190">
    <property type="entry name" value="Phosphatidylinositol (PI) phosphodiesterase"/>
    <property type="match status" value="1"/>
</dbReference>
<evidence type="ECO:0000256" key="3">
    <source>
        <dbReference type="ARBA" id="ARBA00022692"/>
    </source>
</evidence>
<dbReference type="EMBL" id="JABEBT010000003">
    <property type="protein sequence ID" value="KAF7639855.1"/>
    <property type="molecule type" value="Genomic_DNA"/>
</dbReference>
<dbReference type="GO" id="GO:0016042">
    <property type="term" value="P:lipid catabolic process"/>
    <property type="evidence" value="ECO:0007669"/>
    <property type="project" value="UniProtKB-KW"/>
</dbReference>
<dbReference type="Gene3D" id="1.50.40.10">
    <property type="entry name" value="Mitochondrial carrier domain"/>
    <property type="match status" value="1"/>
</dbReference>
<dbReference type="EC" id="3.1.4.11" evidence="7"/>
<evidence type="ECO:0000256" key="2">
    <source>
        <dbReference type="ARBA" id="ARBA00006375"/>
    </source>
</evidence>
<dbReference type="SMART" id="SM00149">
    <property type="entry name" value="PLCYc"/>
    <property type="match status" value="1"/>
</dbReference>
<dbReference type="SUPFAM" id="SSF103506">
    <property type="entry name" value="Mitochondrial carrier"/>
    <property type="match status" value="1"/>
</dbReference>
<dbReference type="PROSITE" id="PS50920">
    <property type="entry name" value="SOLCAR"/>
    <property type="match status" value="2"/>
</dbReference>
<evidence type="ECO:0000259" key="10">
    <source>
        <dbReference type="PROSITE" id="PS50004"/>
    </source>
</evidence>
<dbReference type="InterPro" id="IPR000909">
    <property type="entry name" value="PLipase_C_PInositol-sp_X_dom"/>
</dbReference>
<dbReference type="Gene3D" id="2.30.29.30">
    <property type="entry name" value="Pleckstrin-homology domain (PH domain)/Phosphotyrosine-binding domain (PTB)"/>
    <property type="match status" value="1"/>
</dbReference>
<dbReference type="SUPFAM" id="SSF47473">
    <property type="entry name" value="EF-hand"/>
    <property type="match status" value="1"/>
</dbReference>
<comment type="similarity">
    <text evidence="2">Belongs to the mitochondrial carrier (TC 2.A.29) family.</text>
</comment>
<keyword evidence="7" id="KW-0443">Lipid metabolism</keyword>
<accession>A0A8T0A389</accession>
<dbReference type="InterPro" id="IPR023395">
    <property type="entry name" value="MCP_dom_sf"/>
</dbReference>
<dbReference type="GO" id="GO:0035556">
    <property type="term" value="P:intracellular signal transduction"/>
    <property type="evidence" value="ECO:0007669"/>
    <property type="project" value="InterPro"/>
</dbReference>
<dbReference type="InterPro" id="IPR017946">
    <property type="entry name" value="PLC-like_Pdiesterase_TIM-brl"/>
</dbReference>
<evidence type="ECO:0000256" key="7">
    <source>
        <dbReference type="RuleBase" id="RU361133"/>
    </source>
</evidence>
<feature type="region of interest" description="Disordered" evidence="8">
    <location>
        <begin position="705"/>
        <end position="726"/>
    </location>
</feature>
<dbReference type="GO" id="GO:0005886">
    <property type="term" value="C:plasma membrane"/>
    <property type="evidence" value="ECO:0007669"/>
    <property type="project" value="TreeGrafter"/>
</dbReference>
<dbReference type="PRINTS" id="PR00390">
    <property type="entry name" value="PHPHLIPASEC"/>
</dbReference>
<evidence type="ECO:0000256" key="8">
    <source>
        <dbReference type="SAM" id="MobiDB-lite"/>
    </source>
</evidence>
<dbReference type="InterPro" id="IPR011992">
    <property type="entry name" value="EF-hand-dom_pair"/>
</dbReference>
<feature type="repeat" description="Solcar" evidence="6">
    <location>
        <begin position="514"/>
        <end position="587"/>
    </location>
</feature>
<dbReference type="OrthoDB" id="269822at2759"/>
<name>A0A8T0A389_9BILA</name>
<gene>
    <name evidence="12" type="ORF">Mgra_00000775</name>
</gene>
<dbReference type="InterPro" id="IPR035892">
    <property type="entry name" value="C2_domain_sf"/>
</dbReference>
<dbReference type="PROSITE" id="PS50008">
    <property type="entry name" value="PIPLC_Y_DOMAIN"/>
    <property type="match status" value="1"/>
</dbReference>
<dbReference type="Gene3D" id="2.60.40.150">
    <property type="entry name" value="C2 domain"/>
    <property type="match status" value="1"/>
</dbReference>
<comment type="caution">
    <text evidence="12">The sequence shown here is derived from an EMBL/GenBank/DDBJ whole genome shotgun (WGS) entry which is preliminary data.</text>
</comment>
<evidence type="ECO:0000256" key="4">
    <source>
        <dbReference type="ARBA" id="ARBA00023136"/>
    </source>
</evidence>
<keyword evidence="3 6" id="KW-0812">Transmembrane</keyword>
<dbReference type="PANTHER" id="PTHR10336:SF209">
    <property type="entry name" value="PHOSPHOINOSITIDE PHOSPHOLIPASE C"/>
    <property type="match status" value="1"/>
</dbReference>
<protein>
    <recommendedName>
        <fullName evidence="7">Phosphoinositide phospholipase C</fullName>
        <ecNumber evidence="7">3.1.4.11</ecNumber>
    </recommendedName>
</protein>
<dbReference type="Pfam" id="PF00387">
    <property type="entry name" value="PI-PLC-Y"/>
    <property type="match status" value="1"/>
</dbReference>
<comment type="catalytic activity">
    <reaction evidence="7">
        <text>a 1,2-diacyl-sn-glycero-3-phospho-(1D-myo-inositol-4,5-bisphosphate) + H2O = 1D-myo-inositol 1,4,5-trisphosphate + a 1,2-diacyl-sn-glycerol + H(+)</text>
        <dbReference type="Rhea" id="RHEA:33179"/>
        <dbReference type="ChEBI" id="CHEBI:15377"/>
        <dbReference type="ChEBI" id="CHEBI:15378"/>
        <dbReference type="ChEBI" id="CHEBI:17815"/>
        <dbReference type="ChEBI" id="CHEBI:58456"/>
        <dbReference type="ChEBI" id="CHEBI:203600"/>
        <dbReference type="EC" id="3.1.4.11"/>
    </reaction>
</comment>
<dbReference type="InterPro" id="IPR018108">
    <property type="entry name" value="MCP_transmembrane"/>
</dbReference>
<evidence type="ECO:0000259" key="11">
    <source>
        <dbReference type="PROSITE" id="PS50008"/>
    </source>
</evidence>
<keyword evidence="9" id="KW-1133">Transmembrane helix</keyword>
<keyword evidence="4 6" id="KW-0472">Membrane</keyword>
<dbReference type="Pfam" id="PF00168">
    <property type="entry name" value="C2"/>
    <property type="match status" value="1"/>
</dbReference>
<dbReference type="PROSITE" id="PS50004">
    <property type="entry name" value="C2"/>
    <property type="match status" value="1"/>
</dbReference>
<dbReference type="PROSITE" id="PS50007">
    <property type="entry name" value="PIPLC_X_DOMAIN"/>
    <property type="match status" value="1"/>
</dbReference>
<proteinExistence type="inferred from homology"/>
<dbReference type="InterPro" id="IPR001192">
    <property type="entry name" value="PI-PLC_fam"/>
</dbReference>
<feature type="transmembrane region" description="Helical" evidence="9">
    <location>
        <begin position="95"/>
        <end position="123"/>
    </location>
</feature>
<dbReference type="SMART" id="SM00239">
    <property type="entry name" value="C2"/>
    <property type="match status" value="1"/>
</dbReference>
<evidence type="ECO:0000256" key="1">
    <source>
        <dbReference type="ARBA" id="ARBA00004141"/>
    </source>
</evidence>
<feature type="compositionally biased region" description="Basic and acidic residues" evidence="8">
    <location>
        <begin position="709"/>
        <end position="722"/>
    </location>
</feature>
<keyword evidence="5" id="KW-0807">Transducer</keyword>
<dbReference type="Gene3D" id="1.10.238.10">
    <property type="entry name" value="EF-hand"/>
    <property type="match status" value="1"/>
</dbReference>
<sequence>MTGHFLSIFFSSWFSTRGAGLINTGEMLQLSSTAPSRFVCLHFRWCCSSVGGGLLLLVVPALLQHLMMGCSSWIGCDFRNMDLADGTMASGVTSLVVLVCASAGGGALLLLASFSQVIFSLFFKQRINSGNMLIKYLDIHLFFQYTFAKVFFSIDIVPKLWCVTCLKQEGNVNVSYTGKELLKKNEDSSSDRLDRIARVVVNGMAKASDLNAVRYTLNSIVGVFFASFVIIGGMLVYESCASYKTAEAELRKLQLRNKLDHETVMRLTADVAKLASEFKEKQKRLLTSTKDVVVFGEMSAIHTLKASTERSYFYLFKSPTIIMPAFGILRRVVFNPSSRWLYKKRCEKTFTKEKFLNGAVMEGAARLAALNLREHRLDKFQEISTKNLANYLRDRLSQIDDEVLQQKLNFTQNQIVGGFIYSSFFSMENFVRACKRLWSNVLTDKHDALTYNGMFVFYIDKSIKQQKDEENNEENNLWRPQIRSISKLMKKPENLLICNISYFCMETENSFKLTNHFRWLIAGASAGLVVDLSLYPLDTIKTRMQSKSGFVASGGFKNIYRGVPAVVLGSAPGSALFFISYSTPIIDALSASIGEIAACIARVPTEIIKQRSQTTPQKRPLQIFKELITEEGTGRKKFRIMAVYKGYLSTLFREIPFSFIEFPLWEFLKQRRRKRTGQECSPLESAACGSLAGLIAAGKMNSSDQLQKQYKEEKKRENRQEGETISSAEKQTKFPLLIKRIKQGKIGKESIIELNKSEGTLTYDSTNSSSNKLFKCNKSEQKTVNLLELLEIRQGYRTDNWHKVIRRKKFQQQISQEDHCFSIIFKHSRFVCKSLDFIAVDKDKALEWVEELRSLLNNSNLLKKEEINFNENDWLLKNFRKADLDKNGKIVLTDLPEYKNVLRLANNEGNEWLDAFSLKNFLTEEQEFKNVDLKKAETIIDFFEQGSQPMGKEKIMTIIGFRRLLQSRWGNILREGHETIFMDMDQPLHCYFINSSHNTYLTGLQVHGNATIEGYIIDIFDGENGEPQITHKHTFIAPISLRNVLICIKQYAFVQSPFPVILTIENHVSYLQQREMAEIFKQILGDHLYIPSLPQQHSSPPLPSPNKLKNKFLLHPSNASPSLSERKVQTFLDSNVPLALYTSTRIVKSFPSGIRQDSSNIDPMESWICGIQLAAMNFQTCDEELDVNKGFFSINGNIGYILKPKILLDGKDPRHKTDVCCTLEIAIICGQYLPKSEPGKSGIIDPYVSVEIIGIPNDRYKLNTKPVHNNGFNPVWNENMSFPLACPELAILRFCIKDFDSTSRDEFIGEFSVPVQSIRPGYSHVRLNTGNQHLLDEAASLFIRIAFS</sequence>
<dbReference type="InterPro" id="IPR015359">
    <property type="entry name" value="PLC_EF-hand-like"/>
</dbReference>
<evidence type="ECO:0000256" key="6">
    <source>
        <dbReference type="PROSITE-ProRule" id="PRU00282"/>
    </source>
</evidence>
<dbReference type="InterPro" id="IPR001711">
    <property type="entry name" value="PLipase_C_Pinositol-sp_Y"/>
</dbReference>
<comment type="subcellular location">
    <subcellularLocation>
        <location evidence="1">Membrane</location>
        <topology evidence="1">Multi-pass membrane protein</topology>
    </subcellularLocation>
</comment>
<feature type="repeat" description="Solcar" evidence="6">
    <location>
        <begin position="589"/>
        <end position="671"/>
    </location>
</feature>
<dbReference type="SMART" id="SM00148">
    <property type="entry name" value="PLCXc"/>
    <property type="match status" value="1"/>
</dbReference>
<dbReference type="SUPFAM" id="SSF49562">
    <property type="entry name" value="C2 domain (Calcium/lipid-binding domain, CaLB)"/>
    <property type="match status" value="1"/>
</dbReference>